<dbReference type="InterPro" id="IPR013154">
    <property type="entry name" value="ADH-like_N"/>
</dbReference>
<dbReference type="AlphaFoldDB" id="A0A017THI8"/>
<dbReference type="InterPro" id="IPR036291">
    <property type="entry name" value="NAD(P)-bd_dom_sf"/>
</dbReference>
<reference evidence="4 5" key="1">
    <citation type="submission" date="2013-05" db="EMBL/GenBank/DDBJ databases">
        <title>Genome assembly of Chondromyces apiculatus DSM 436.</title>
        <authorList>
            <person name="Sharma G."/>
            <person name="Khatri I."/>
            <person name="Kaur C."/>
            <person name="Mayilraj S."/>
            <person name="Subramanian S."/>
        </authorList>
    </citation>
    <scope>NUCLEOTIDE SEQUENCE [LARGE SCALE GENOMIC DNA]</scope>
    <source>
        <strain evidence="4 5">DSM 436</strain>
    </source>
</reference>
<accession>A0A017THI8</accession>
<proteinExistence type="predicted"/>
<dbReference type="eggNOG" id="COG0604">
    <property type="taxonomic scope" value="Bacteria"/>
</dbReference>
<dbReference type="STRING" id="1192034.CAP_6066"/>
<evidence type="ECO:0000259" key="3">
    <source>
        <dbReference type="SMART" id="SM00829"/>
    </source>
</evidence>
<dbReference type="Pfam" id="PF13602">
    <property type="entry name" value="ADH_zinc_N_2"/>
    <property type="match status" value="1"/>
</dbReference>
<comment type="caution">
    <text evidence="4">The sequence shown here is derived from an EMBL/GenBank/DDBJ whole genome shotgun (WGS) entry which is preliminary data.</text>
</comment>
<dbReference type="InterPro" id="IPR011032">
    <property type="entry name" value="GroES-like_sf"/>
</dbReference>
<gene>
    <name evidence="4" type="ORF">CAP_6066</name>
</gene>
<protein>
    <submittedName>
        <fullName evidence="4">Putative NADPH:quinone reductase (Alcohol dehydrogenase superfamily)</fullName>
    </submittedName>
</protein>
<organism evidence="4 5">
    <name type="scientific">Chondromyces apiculatus DSM 436</name>
    <dbReference type="NCBI Taxonomy" id="1192034"/>
    <lineage>
        <taxon>Bacteria</taxon>
        <taxon>Pseudomonadati</taxon>
        <taxon>Myxococcota</taxon>
        <taxon>Polyangia</taxon>
        <taxon>Polyangiales</taxon>
        <taxon>Polyangiaceae</taxon>
        <taxon>Chondromyces</taxon>
    </lineage>
</organism>
<dbReference type="SUPFAM" id="SSF51735">
    <property type="entry name" value="NAD(P)-binding Rossmann-fold domains"/>
    <property type="match status" value="1"/>
</dbReference>
<feature type="domain" description="Enoyl reductase (ER)" evidence="3">
    <location>
        <begin position="71"/>
        <end position="367"/>
    </location>
</feature>
<sequence>MMMHDVVSAIRATWVTTLCSSILGILSCAAPAAAPRQPEKAQPAAAQPERRAEAEEGKPATMKAVRIHAFGDVSVLQQEEVPRPAPQEGEMLVRVIAAGVNPVDAKSREGYLKQSMGDRLPFVLGLDVAGVVEQVGTGVTRFRKGDAIYAFLDRTRGGGYAEYAIVKEGEAAPKPSTLSFREAAAVPLAGLTAWQGLFETASLAKGQTVLIQGGSGGVGVYAIQLAKEREARVVATASTRNQELLRELGADQAIDYTKTKFEDVVRNVDVVLDNVGGDTTTRSLDVIRKGGFLATLLVAPEAAALSQRGIQGARVQAYPDAATLAKMTELIDARKVRPLVSEALPLAEVRKAHEMIASRHTRGKIVLVVADEP</sequence>
<dbReference type="PROSITE" id="PS01162">
    <property type="entry name" value="QOR_ZETA_CRYSTAL"/>
    <property type="match status" value="1"/>
</dbReference>
<dbReference type="PANTHER" id="PTHR11695">
    <property type="entry name" value="ALCOHOL DEHYDROGENASE RELATED"/>
    <property type="match status" value="1"/>
</dbReference>
<dbReference type="SUPFAM" id="SSF50129">
    <property type="entry name" value="GroES-like"/>
    <property type="match status" value="1"/>
</dbReference>
<feature type="compositionally biased region" description="Low complexity" evidence="2">
    <location>
        <begin position="34"/>
        <end position="47"/>
    </location>
</feature>
<evidence type="ECO:0000313" key="5">
    <source>
        <dbReference type="Proteomes" id="UP000019678"/>
    </source>
</evidence>
<feature type="compositionally biased region" description="Basic and acidic residues" evidence="2">
    <location>
        <begin position="48"/>
        <end position="58"/>
    </location>
</feature>
<keyword evidence="1" id="KW-0560">Oxidoreductase</keyword>
<dbReference type="InterPro" id="IPR050700">
    <property type="entry name" value="YIM1/Zinc_Alcohol_DH_Fams"/>
</dbReference>
<dbReference type="Gene3D" id="3.40.50.720">
    <property type="entry name" value="NAD(P)-binding Rossmann-like Domain"/>
    <property type="match status" value="1"/>
</dbReference>
<evidence type="ECO:0000256" key="1">
    <source>
        <dbReference type="ARBA" id="ARBA00023002"/>
    </source>
</evidence>
<dbReference type="EMBL" id="ASRX01000005">
    <property type="protein sequence ID" value="EYF08305.1"/>
    <property type="molecule type" value="Genomic_DNA"/>
</dbReference>
<evidence type="ECO:0000313" key="4">
    <source>
        <dbReference type="EMBL" id="EYF08305.1"/>
    </source>
</evidence>
<dbReference type="InterPro" id="IPR020843">
    <property type="entry name" value="ER"/>
</dbReference>
<feature type="region of interest" description="Disordered" evidence="2">
    <location>
        <begin position="34"/>
        <end position="59"/>
    </location>
</feature>
<dbReference type="PANTHER" id="PTHR11695:SF294">
    <property type="entry name" value="RETICULON-4-INTERACTING PROTEIN 1, MITOCHONDRIAL"/>
    <property type="match status" value="1"/>
</dbReference>
<dbReference type="SMART" id="SM00829">
    <property type="entry name" value="PKS_ER"/>
    <property type="match status" value="1"/>
</dbReference>
<dbReference type="GO" id="GO:0008270">
    <property type="term" value="F:zinc ion binding"/>
    <property type="evidence" value="ECO:0007669"/>
    <property type="project" value="InterPro"/>
</dbReference>
<dbReference type="Gene3D" id="3.90.180.10">
    <property type="entry name" value="Medium-chain alcohol dehydrogenases, catalytic domain"/>
    <property type="match status" value="1"/>
</dbReference>
<evidence type="ECO:0000256" key="2">
    <source>
        <dbReference type="SAM" id="MobiDB-lite"/>
    </source>
</evidence>
<dbReference type="Proteomes" id="UP000019678">
    <property type="component" value="Unassembled WGS sequence"/>
</dbReference>
<name>A0A017THI8_9BACT</name>
<dbReference type="CDD" id="cd05289">
    <property type="entry name" value="MDR_like_2"/>
    <property type="match status" value="1"/>
</dbReference>
<dbReference type="Pfam" id="PF08240">
    <property type="entry name" value="ADH_N"/>
    <property type="match status" value="1"/>
</dbReference>
<dbReference type="InterPro" id="IPR002364">
    <property type="entry name" value="Quin_OxRdtase/zeta-crystal_CS"/>
</dbReference>
<dbReference type="GO" id="GO:0016491">
    <property type="term" value="F:oxidoreductase activity"/>
    <property type="evidence" value="ECO:0007669"/>
    <property type="project" value="UniProtKB-KW"/>
</dbReference>
<keyword evidence="5" id="KW-1185">Reference proteome</keyword>